<evidence type="ECO:0000313" key="2">
    <source>
        <dbReference type="EMBL" id="PWJ27732.1"/>
    </source>
</evidence>
<comment type="caution">
    <text evidence="2">The sequence shown here is derived from an EMBL/GenBank/DDBJ whole genome shotgun (WGS) entry which is preliminary data.</text>
</comment>
<evidence type="ECO:0000256" key="1">
    <source>
        <dbReference type="HAMAP-Rule" id="MF_00652"/>
    </source>
</evidence>
<proteinExistence type="inferred from homology"/>
<dbReference type="OrthoDB" id="9777133at2"/>
<accession>A0A2Y9BK49</accession>
<dbReference type="PANTHER" id="PTHR30283:SF4">
    <property type="entry name" value="PEROXIDE STRESS RESISTANCE PROTEIN YAAA"/>
    <property type="match status" value="1"/>
</dbReference>
<dbReference type="NCBIfam" id="NF002543">
    <property type="entry name" value="PRK02101.1-4"/>
    <property type="match status" value="1"/>
</dbReference>
<dbReference type="AlphaFoldDB" id="A0A2Y9BK49"/>
<dbReference type="GO" id="GO:0033194">
    <property type="term" value="P:response to hydroperoxide"/>
    <property type="evidence" value="ECO:0007669"/>
    <property type="project" value="TreeGrafter"/>
</dbReference>
<keyword evidence="3" id="KW-1185">Reference proteome</keyword>
<dbReference type="EMBL" id="QGDL01000011">
    <property type="protein sequence ID" value="PWJ27732.1"/>
    <property type="molecule type" value="Genomic_DNA"/>
</dbReference>
<dbReference type="Proteomes" id="UP000245845">
    <property type="component" value="Unassembled WGS sequence"/>
</dbReference>
<dbReference type="GO" id="GO:0005829">
    <property type="term" value="C:cytosol"/>
    <property type="evidence" value="ECO:0007669"/>
    <property type="project" value="TreeGrafter"/>
</dbReference>
<comment type="similarity">
    <text evidence="1">Belongs to the UPF0246 family.</text>
</comment>
<dbReference type="PANTHER" id="PTHR30283">
    <property type="entry name" value="PEROXIDE STRESS RESPONSE PROTEIN YAAA"/>
    <property type="match status" value="1"/>
</dbReference>
<dbReference type="RefSeq" id="WP_109732539.1">
    <property type="nucleotide sequence ID" value="NZ_BAAACK010000005.1"/>
</dbReference>
<dbReference type="HAMAP" id="MF_00652">
    <property type="entry name" value="UPF0246"/>
    <property type="match status" value="1"/>
</dbReference>
<sequence>MIKIIISPAKKMNIIDEYDCTLTLPVFMEETRLIQSMLKEMAREDLKKLWQCSDKLADLNYERLHTYNLNKNLTPALIAYEGIQYQYMAPHIFSDAQWNYVSEHLRILSGFYGILAPTDGVIPYRLEMQAKLKTDDKKDLYQFWENKIYDKLVQDTDASDLQILNLASAEYSKAVLPYIAPPVSCVTCIFGEETNGKVKVKGTQAKMARGEMVRWMAENQVTKITGVREFDRLGYAFSKDLSNDSEYIFLKTKDKKDEDLTL</sequence>
<dbReference type="Pfam" id="PF03883">
    <property type="entry name" value="H2O2_YaaD"/>
    <property type="match status" value="1"/>
</dbReference>
<protein>
    <recommendedName>
        <fullName evidence="1">UPF0246 protein A8806_111169</fullName>
    </recommendedName>
</protein>
<organism evidence="2 3">
    <name type="scientific">Faecalicatena orotica</name>
    <dbReference type="NCBI Taxonomy" id="1544"/>
    <lineage>
        <taxon>Bacteria</taxon>
        <taxon>Bacillati</taxon>
        <taxon>Bacillota</taxon>
        <taxon>Clostridia</taxon>
        <taxon>Lachnospirales</taxon>
        <taxon>Lachnospiraceae</taxon>
        <taxon>Faecalicatena</taxon>
    </lineage>
</organism>
<reference evidence="2 3" key="1">
    <citation type="submission" date="2018-05" db="EMBL/GenBank/DDBJ databases">
        <title>The Hungate 1000. A catalogue of reference genomes from the rumen microbiome.</title>
        <authorList>
            <person name="Kelly W."/>
        </authorList>
    </citation>
    <scope>NUCLEOTIDE SEQUENCE [LARGE SCALE GENOMIC DNA]</scope>
    <source>
        <strain evidence="2 3">NLAE-zl-C242</strain>
    </source>
</reference>
<name>A0A2Y9BK49_9FIRM</name>
<dbReference type="InterPro" id="IPR005583">
    <property type="entry name" value="YaaA"/>
</dbReference>
<gene>
    <name evidence="2" type="ORF">A8806_111169</name>
</gene>
<evidence type="ECO:0000313" key="3">
    <source>
        <dbReference type="Proteomes" id="UP000245845"/>
    </source>
</evidence>